<proteinExistence type="predicted"/>
<dbReference type="AlphaFoldDB" id="F4H318"/>
<dbReference type="KEGG" id="cfi:Celf_3525"/>
<dbReference type="Proteomes" id="UP000008460">
    <property type="component" value="Chromosome"/>
</dbReference>
<name>F4H318_CELFA</name>
<reference evidence="1 2" key="1">
    <citation type="submission" date="2011-04" db="EMBL/GenBank/DDBJ databases">
        <title>Complete sequence of Cellulomonas fimi ATCC 484.</title>
        <authorList>
            <consortium name="US DOE Joint Genome Institute"/>
            <person name="Lucas S."/>
            <person name="Han J."/>
            <person name="Lapidus A."/>
            <person name="Cheng J.-F."/>
            <person name="Goodwin L."/>
            <person name="Pitluck S."/>
            <person name="Peters L."/>
            <person name="Chertkov O."/>
            <person name="Detter J.C."/>
            <person name="Han C."/>
            <person name="Tapia R."/>
            <person name="Land M."/>
            <person name="Hauser L."/>
            <person name="Kyrpides N."/>
            <person name="Ivanova N."/>
            <person name="Ovchinnikova G."/>
            <person name="Pagani I."/>
            <person name="Mead D."/>
            <person name="Brumm P."/>
            <person name="Woyke T."/>
        </authorList>
    </citation>
    <scope>NUCLEOTIDE SEQUENCE [LARGE SCALE GENOMIC DNA]</scope>
    <source>
        <strain evidence="2">ATCC 484 / DSM 20113 / JCM 1341 / NBRC 15513 / NCIMB 8980 / NCTC 7547</strain>
    </source>
</reference>
<dbReference type="EMBL" id="CP002666">
    <property type="protein sequence ID" value="AEE47636.1"/>
    <property type="molecule type" value="Genomic_DNA"/>
</dbReference>
<evidence type="ECO:0000313" key="1">
    <source>
        <dbReference type="EMBL" id="AEE47636.1"/>
    </source>
</evidence>
<dbReference type="HOGENOM" id="CLU_2895760_0_0_11"/>
<keyword evidence="2" id="KW-1185">Reference proteome</keyword>
<evidence type="ECO:0000313" key="2">
    <source>
        <dbReference type="Proteomes" id="UP000008460"/>
    </source>
</evidence>
<gene>
    <name evidence="1" type="ordered locus">Celf_3525</name>
</gene>
<accession>F4H318</accession>
<sequence length="62" mass="6843">MWAFLLRRVRTFLIAAVLAPVIAVVARRIAERVEAAHPQPTVASRGLRLLESAAGRVRAVLR</sequence>
<organism evidence="1 2">
    <name type="scientific">Cellulomonas fimi (strain ATCC 484 / DSM 20113 / JCM 1341 / CCUG 24087 / LMG 16345 / NBRC 15513 / NCIMB 8980 / NCTC 7547 / NRS-133)</name>
    <dbReference type="NCBI Taxonomy" id="590998"/>
    <lineage>
        <taxon>Bacteria</taxon>
        <taxon>Bacillati</taxon>
        <taxon>Actinomycetota</taxon>
        <taxon>Actinomycetes</taxon>
        <taxon>Micrococcales</taxon>
        <taxon>Cellulomonadaceae</taxon>
        <taxon>Cellulomonas</taxon>
    </lineage>
</organism>
<dbReference type="STRING" id="590998.Celf_3525"/>
<dbReference type="RefSeq" id="WP_013772659.1">
    <property type="nucleotide sequence ID" value="NC_015514.1"/>
</dbReference>
<protein>
    <submittedName>
        <fullName evidence="1">Uncharacterized protein</fullName>
    </submittedName>
</protein>